<dbReference type="PROSITE" id="PS50144">
    <property type="entry name" value="MATH"/>
    <property type="match status" value="1"/>
</dbReference>
<dbReference type="CDD" id="cd00121">
    <property type="entry name" value="MATH"/>
    <property type="match status" value="1"/>
</dbReference>
<sequence length="501" mass="58131">MEVSKGKECVFTWEIENFSFCIQSYQNWLESPPLIARNMENSRWNILVYPRGIIDENYISVYLKHVDGNLSGQKISFEFQLIGFNESVRRDIHLCQTNVLQGFPLFLLRDAIGMNKRNRDFYLPHDTFRLRCRLWYAGTEIVEYGQCSAKTLMGVERVCLVWDLQEFSTLRADLKKTLPFTSSSACPLVSMSLFWTYKIYFTDELTVEIAMKTAVNTVCSCKISNIAIEGKTIPLIETEKYFYLRDDVQIWSLPPLFSKRHLMTRKDAYLSNDTLSLKCEFTFSTGYLTHGTLETYIGPKIFHPVGEDFHNVNCPNFVKAESMNELKNDLEFLYTENINCDVNLRIESEVIPVHKAILSARSPVFRAMFSHDMKENVSGFVDILDIDLETMRLMLTYMYTNNFKDLNGTNVQKLYFAADKYGLLSLKQRCSSYMLNRITAENACHVLAMADMNHDLDFKTSVQDIIVRNCDEVFSTCAWKFFISTHSHLAAETMHLKYLKE</sequence>
<dbReference type="CDD" id="cd18186">
    <property type="entry name" value="BTB_POZ_ZBTB_KLHL-like"/>
    <property type="match status" value="1"/>
</dbReference>
<proteinExistence type="predicted"/>
<dbReference type="SMART" id="SM00225">
    <property type="entry name" value="BTB"/>
    <property type="match status" value="1"/>
</dbReference>
<dbReference type="Gene3D" id="1.25.40.420">
    <property type="match status" value="1"/>
</dbReference>
<dbReference type="InterPro" id="IPR000210">
    <property type="entry name" value="BTB/POZ_dom"/>
</dbReference>
<evidence type="ECO:0000259" key="1">
    <source>
        <dbReference type="PROSITE" id="PS50097"/>
    </source>
</evidence>
<dbReference type="SUPFAM" id="SSF54695">
    <property type="entry name" value="POZ domain"/>
    <property type="match status" value="1"/>
</dbReference>
<evidence type="ECO:0000313" key="4">
    <source>
        <dbReference type="Proteomes" id="UP001054945"/>
    </source>
</evidence>
<gene>
    <name evidence="3" type="primary">Tdpoz3</name>
    <name evidence="3" type="ORF">CEXT_206131</name>
</gene>
<dbReference type="Pfam" id="PF00651">
    <property type="entry name" value="BTB"/>
    <property type="match status" value="1"/>
</dbReference>
<name>A0AAV4QSB6_CAEEX</name>
<dbReference type="AlphaFoldDB" id="A0AAV4QSB6"/>
<dbReference type="Pfam" id="PF22486">
    <property type="entry name" value="MATH_2"/>
    <property type="match status" value="1"/>
</dbReference>
<dbReference type="EMBL" id="BPLR01006612">
    <property type="protein sequence ID" value="GIY11154.1"/>
    <property type="molecule type" value="Genomic_DNA"/>
</dbReference>
<dbReference type="InterPro" id="IPR002083">
    <property type="entry name" value="MATH/TRAF_dom"/>
</dbReference>
<dbReference type="GO" id="GO:0030163">
    <property type="term" value="P:protein catabolic process"/>
    <property type="evidence" value="ECO:0007669"/>
    <property type="project" value="UniProtKB-ARBA"/>
</dbReference>
<feature type="domain" description="MATH" evidence="2">
    <location>
        <begin position="8"/>
        <end position="134"/>
    </location>
</feature>
<evidence type="ECO:0000313" key="3">
    <source>
        <dbReference type="EMBL" id="GIY11154.1"/>
    </source>
</evidence>
<dbReference type="Gene3D" id="2.60.210.10">
    <property type="entry name" value="Apoptosis, Tumor Necrosis Factor Receptor Associated Protein 2, Chain A"/>
    <property type="match status" value="1"/>
</dbReference>
<feature type="domain" description="BTB" evidence="1">
    <location>
        <begin position="340"/>
        <end position="407"/>
    </location>
</feature>
<organism evidence="3 4">
    <name type="scientific">Caerostris extrusa</name>
    <name type="common">Bark spider</name>
    <name type="synonym">Caerostris bankana</name>
    <dbReference type="NCBI Taxonomy" id="172846"/>
    <lineage>
        <taxon>Eukaryota</taxon>
        <taxon>Metazoa</taxon>
        <taxon>Ecdysozoa</taxon>
        <taxon>Arthropoda</taxon>
        <taxon>Chelicerata</taxon>
        <taxon>Arachnida</taxon>
        <taxon>Araneae</taxon>
        <taxon>Araneomorphae</taxon>
        <taxon>Entelegynae</taxon>
        <taxon>Araneoidea</taxon>
        <taxon>Araneidae</taxon>
        <taxon>Caerostris</taxon>
    </lineage>
</organism>
<protein>
    <submittedName>
        <fullName evidence="3">TD and POZ domain-containing protein 3</fullName>
    </submittedName>
</protein>
<dbReference type="SUPFAM" id="SSF49599">
    <property type="entry name" value="TRAF domain-like"/>
    <property type="match status" value="1"/>
</dbReference>
<dbReference type="PANTHER" id="PTHR24413">
    <property type="entry name" value="SPECKLE-TYPE POZ PROTEIN"/>
    <property type="match status" value="1"/>
</dbReference>
<evidence type="ECO:0000259" key="2">
    <source>
        <dbReference type="PROSITE" id="PS50144"/>
    </source>
</evidence>
<dbReference type="FunFam" id="3.30.710.10:FF:000159">
    <property type="entry name" value="Speckle-type POZ protein B"/>
    <property type="match status" value="1"/>
</dbReference>
<keyword evidence="4" id="KW-1185">Reference proteome</keyword>
<dbReference type="Gene3D" id="3.30.710.10">
    <property type="entry name" value="Potassium Channel Kv1.1, Chain A"/>
    <property type="match status" value="1"/>
</dbReference>
<dbReference type="InterPro" id="IPR008974">
    <property type="entry name" value="TRAF-like"/>
</dbReference>
<reference evidence="3 4" key="1">
    <citation type="submission" date="2021-06" db="EMBL/GenBank/DDBJ databases">
        <title>Caerostris extrusa draft genome.</title>
        <authorList>
            <person name="Kono N."/>
            <person name="Arakawa K."/>
        </authorList>
    </citation>
    <scope>NUCLEOTIDE SEQUENCE [LARGE SCALE GENOMIC DNA]</scope>
</reference>
<dbReference type="InterPro" id="IPR011333">
    <property type="entry name" value="SKP1/BTB/POZ_sf"/>
</dbReference>
<dbReference type="PROSITE" id="PS50097">
    <property type="entry name" value="BTB"/>
    <property type="match status" value="1"/>
</dbReference>
<dbReference type="Proteomes" id="UP001054945">
    <property type="component" value="Unassembled WGS sequence"/>
</dbReference>
<comment type="caution">
    <text evidence="3">The sequence shown here is derived from an EMBL/GenBank/DDBJ whole genome shotgun (WGS) entry which is preliminary data.</text>
</comment>
<accession>A0AAV4QSB6</accession>